<evidence type="ECO:0000256" key="1">
    <source>
        <dbReference type="ARBA" id="ARBA00004117"/>
    </source>
</evidence>
<comment type="caution">
    <text evidence="10">The sequence shown here is derived from an EMBL/GenBank/DDBJ whole genome shotgun (WGS) entry which is preliminary data.</text>
</comment>
<feature type="domain" description="Flagellar basal-body/hook protein C-terminal" evidence="8">
    <location>
        <begin position="198"/>
        <end position="241"/>
    </location>
</feature>
<dbReference type="PANTHER" id="PTHR30435:SF18">
    <property type="entry name" value="FLAGELLAR BASAL-BODY ROD PROTEIN FLGF"/>
    <property type="match status" value="1"/>
</dbReference>
<dbReference type="RefSeq" id="WP_105748415.1">
    <property type="nucleotide sequence ID" value="NZ_PVLQ01000031.1"/>
</dbReference>
<evidence type="ECO:0000256" key="6">
    <source>
        <dbReference type="RuleBase" id="RU362116"/>
    </source>
</evidence>
<dbReference type="OrthoDB" id="9804559at2"/>
<dbReference type="NCBIfam" id="TIGR02490">
    <property type="entry name" value="flgF"/>
    <property type="match status" value="1"/>
</dbReference>
<keyword evidence="10" id="KW-0969">Cilium</keyword>
<dbReference type="PANTHER" id="PTHR30435">
    <property type="entry name" value="FLAGELLAR PROTEIN"/>
    <property type="match status" value="1"/>
</dbReference>
<evidence type="ECO:0000259" key="9">
    <source>
        <dbReference type="Pfam" id="PF22692"/>
    </source>
</evidence>
<comment type="subunit">
    <text evidence="4 6">The basal body constitutes a major portion of the flagellar organelle and consists of five rings (E,L,P,S, and M) mounted on a central rod. The rod consists of about 26 subunits of FlgG in the distal portion, and FlgB, FlgC and FlgF are thought to build up the proximal portion of the rod with about 6 subunits each.</text>
</comment>
<reference evidence="10 11" key="1">
    <citation type="submission" date="2018-03" db="EMBL/GenBank/DDBJ databases">
        <title>Comparative genomics illustrates the genes involved in a hyperalkaliphilic mechanisms of Serpentinomonas isolated from highly-alkaline calcium-rich serpentinized springs.</title>
        <authorList>
            <person name="Suzuki S."/>
            <person name="Ishii S."/>
            <person name="Walworth N."/>
            <person name="Bird L."/>
            <person name="Kuenen J.G."/>
            <person name="Nealson K.H."/>
        </authorList>
    </citation>
    <scope>NUCLEOTIDE SEQUENCE [LARGE SCALE GENOMIC DNA]</scope>
    <source>
        <strain evidence="10 11">P1</strain>
    </source>
</reference>
<keyword evidence="11" id="KW-1185">Reference proteome</keyword>
<keyword evidence="10" id="KW-0282">Flagellum</keyword>
<keyword evidence="10" id="KW-0966">Cell projection</keyword>
<dbReference type="InterPro" id="IPR012836">
    <property type="entry name" value="FlgF"/>
</dbReference>
<evidence type="ECO:0000256" key="4">
    <source>
        <dbReference type="ARBA" id="ARBA00038560"/>
    </source>
</evidence>
<comment type="similarity">
    <text evidence="2 6">Belongs to the flagella basal body rod proteins family.</text>
</comment>
<accession>A0A2S9K4B7</accession>
<dbReference type="InterPro" id="IPR037925">
    <property type="entry name" value="FlgE/F/G-like"/>
</dbReference>
<proteinExistence type="inferred from homology"/>
<dbReference type="AlphaFoldDB" id="A0A2S9K4B7"/>
<dbReference type="GO" id="GO:0071978">
    <property type="term" value="P:bacterial-type flagellum-dependent swarming motility"/>
    <property type="evidence" value="ECO:0007669"/>
    <property type="project" value="TreeGrafter"/>
</dbReference>
<organism evidence="10 11">
    <name type="scientific">Malikia granosa</name>
    <dbReference type="NCBI Taxonomy" id="263067"/>
    <lineage>
        <taxon>Bacteria</taxon>
        <taxon>Pseudomonadati</taxon>
        <taxon>Pseudomonadota</taxon>
        <taxon>Betaproteobacteria</taxon>
        <taxon>Burkholderiales</taxon>
        <taxon>Comamonadaceae</taxon>
        <taxon>Malikia</taxon>
    </lineage>
</organism>
<dbReference type="Proteomes" id="UP000238589">
    <property type="component" value="Unassembled WGS sequence"/>
</dbReference>
<feature type="domain" description="Flagellar basal body rod protein N-terminal" evidence="7">
    <location>
        <begin position="5"/>
        <end position="35"/>
    </location>
</feature>
<evidence type="ECO:0000256" key="3">
    <source>
        <dbReference type="ARBA" id="ARBA00023143"/>
    </source>
</evidence>
<feature type="domain" description="Flagellar hook protein FlgE/F/G-like D1" evidence="9">
    <location>
        <begin position="82"/>
        <end position="146"/>
    </location>
</feature>
<gene>
    <name evidence="10" type="primary">flgF</name>
    <name evidence="10" type="ORF">C6P64_09970</name>
</gene>
<evidence type="ECO:0000313" key="10">
    <source>
        <dbReference type="EMBL" id="PRD65318.1"/>
    </source>
</evidence>
<evidence type="ECO:0000259" key="7">
    <source>
        <dbReference type="Pfam" id="PF00460"/>
    </source>
</evidence>
<evidence type="ECO:0000256" key="5">
    <source>
        <dbReference type="ARBA" id="ARBA00040228"/>
    </source>
</evidence>
<sequence length="246" mass="25473">MDRLIYTAMTGAKQVAEQQTTVAHNLANVNTGGFRAQIDAFRAMPIPGGEKPTRAQVQNSTVAADFTPGAIQQTGRVLDLALPGAGWLSVLGADGREAYTRSGSLKLGPDGALLTQSGLPVLGEGGPLNLPPDVELLVGRDGTISALQPGASPAVAEQVGRLKLVNPPQAGLARGDDGLFRLRSGADAEADPTVTVESGALEGSNVNVVDAMVRMIDLGRQFDTQMSLLKHADGNASKADQVLNLM</sequence>
<dbReference type="InterPro" id="IPR020013">
    <property type="entry name" value="Flagellar_FlgE/F/G"/>
</dbReference>
<dbReference type="EMBL" id="PVLQ01000031">
    <property type="protein sequence ID" value="PRD65318.1"/>
    <property type="molecule type" value="Genomic_DNA"/>
</dbReference>
<evidence type="ECO:0000259" key="8">
    <source>
        <dbReference type="Pfam" id="PF06429"/>
    </source>
</evidence>
<dbReference type="Pfam" id="PF22692">
    <property type="entry name" value="LlgE_F_G_D1"/>
    <property type="match status" value="1"/>
</dbReference>
<evidence type="ECO:0000256" key="2">
    <source>
        <dbReference type="ARBA" id="ARBA00009677"/>
    </source>
</evidence>
<keyword evidence="3 6" id="KW-0975">Bacterial flagellum</keyword>
<comment type="subcellular location">
    <subcellularLocation>
        <location evidence="1 6">Bacterial flagellum basal body</location>
    </subcellularLocation>
</comment>
<dbReference type="NCBIfam" id="NF009280">
    <property type="entry name" value="PRK12640.1"/>
    <property type="match status" value="1"/>
</dbReference>
<name>A0A2S9K4B7_9BURK</name>
<dbReference type="GO" id="GO:0030694">
    <property type="term" value="C:bacterial-type flagellum basal body, rod"/>
    <property type="evidence" value="ECO:0007669"/>
    <property type="project" value="UniProtKB-UniRule"/>
</dbReference>
<protein>
    <recommendedName>
        <fullName evidence="5 6">Flagellar basal-body rod protein FlgF</fullName>
    </recommendedName>
</protein>
<dbReference type="InterPro" id="IPR010930">
    <property type="entry name" value="Flg_bb/hook_C_dom"/>
</dbReference>
<dbReference type="NCBIfam" id="TIGR03506">
    <property type="entry name" value="FlgEFG_subfam"/>
    <property type="match status" value="1"/>
</dbReference>
<evidence type="ECO:0000313" key="11">
    <source>
        <dbReference type="Proteomes" id="UP000238589"/>
    </source>
</evidence>
<dbReference type="InterPro" id="IPR053967">
    <property type="entry name" value="LlgE_F_G-like_D1"/>
</dbReference>
<dbReference type="SUPFAM" id="SSF117143">
    <property type="entry name" value="Flagellar hook protein flgE"/>
    <property type="match status" value="1"/>
</dbReference>
<dbReference type="Pfam" id="PF00460">
    <property type="entry name" value="Flg_bb_rod"/>
    <property type="match status" value="1"/>
</dbReference>
<dbReference type="Pfam" id="PF06429">
    <property type="entry name" value="Flg_bbr_C"/>
    <property type="match status" value="1"/>
</dbReference>
<dbReference type="InterPro" id="IPR001444">
    <property type="entry name" value="Flag_bb_rod_N"/>
</dbReference>